<feature type="transmembrane region" description="Helical" evidence="1">
    <location>
        <begin position="133"/>
        <end position="152"/>
    </location>
</feature>
<feature type="transmembrane region" description="Helical" evidence="1">
    <location>
        <begin position="189"/>
        <end position="211"/>
    </location>
</feature>
<dbReference type="Proteomes" id="UP000186720">
    <property type="component" value="Unassembled WGS sequence"/>
</dbReference>
<dbReference type="RefSeq" id="WP_074490687.1">
    <property type="nucleotide sequence ID" value="NZ_FPAM01000010.1"/>
</dbReference>
<gene>
    <name evidence="2" type="ORF">RG47T_3595</name>
</gene>
<reference evidence="2 3" key="1">
    <citation type="submission" date="2016-11" db="EMBL/GenBank/DDBJ databases">
        <title>Whole Genome Sequencing of Mucilaginibacter polytrichastri RG4-7(T) isolated from the moss sample.</title>
        <authorList>
            <person name="Li Y."/>
        </authorList>
    </citation>
    <scope>NUCLEOTIDE SEQUENCE [LARGE SCALE GENOMIC DNA]</scope>
    <source>
        <strain evidence="2 3">RG4-7</strain>
    </source>
</reference>
<dbReference type="AlphaFoldDB" id="A0A1Q6A2B8"/>
<dbReference type="EMBL" id="MPPL01000001">
    <property type="protein sequence ID" value="OKS88131.1"/>
    <property type="molecule type" value="Genomic_DNA"/>
</dbReference>
<comment type="caution">
    <text evidence="2">The sequence shown here is derived from an EMBL/GenBank/DDBJ whole genome shotgun (WGS) entry which is preliminary data.</text>
</comment>
<keyword evidence="3" id="KW-1185">Reference proteome</keyword>
<evidence type="ECO:0008006" key="4">
    <source>
        <dbReference type="Google" id="ProtNLM"/>
    </source>
</evidence>
<feature type="transmembrane region" description="Helical" evidence="1">
    <location>
        <begin position="63"/>
        <end position="86"/>
    </location>
</feature>
<keyword evidence="1" id="KW-0812">Transmembrane</keyword>
<feature type="transmembrane region" description="Helical" evidence="1">
    <location>
        <begin position="21"/>
        <end position="43"/>
    </location>
</feature>
<keyword evidence="1" id="KW-0472">Membrane</keyword>
<dbReference type="OrthoDB" id="327431at2"/>
<evidence type="ECO:0000313" key="3">
    <source>
        <dbReference type="Proteomes" id="UP000186720"/>
    </source>
</evidence>
<protein>
    <recommendedName>
        <fullName evidence="4">Membrane-bound metal-dependent hydrolase</fullName>
    </recommendedName>
</protein>
<evidence type="ECO:0000313" key="2">
    <source>
        <dbReference type="EMBL" id="OKS88131.1"/>
    </source>
</evidence>
<dbReference type="STRING" id="1302689.RG47T_3595"/>
<sequence length="220" mass="24428">MFIGHFGVSFAAKKAAPKVSLATLFIATQFVDILWPFLLVFGVEKVAVKPGYTKTNAFEFLHYPYTHSLFMGLVWGIIVGGIHWLVKRDNRSAIVIGLCVLSHWLLDVIVHVADLPLSPFGDYKVGLGLWNHVAVTLIVETAIFLAGVFVYTSVTKAKNKAGNWGLWTLVILLLLITLSNTFGPTPPDSVMVLFYSFVVMMAIIVGLSYWVDKNRVLNEQ</sequence>
<name>A0A1Q6A2B8_9SPHI</name>
<keyword evidence="1" id="KW-1133">Transmembrane helix</keyword>
<feature type="transmembrane region" description="Helical" evidence="1">
    <location>
        <begin position="164"/>
        <end position="183"/>
    </location>
</feature>
<evidence type="ECO:0000256" key="1">
    <source>
        <dbReference type="SAM" id="Phobius"/>
    </source>
</evidence>
<organism evidence="2 3">
    <name type="scientific">Mucilaginibacter polytrichastri</name>
    <dbReference type="NCBI Taxonomy" id="1302689"/>
    <lineage>
        <taxon>Bacteria</taxon>
        <taxon>Pseudomonadati</taxon>
        <taxon>Bacteroidota</taxon>
        <taxon>Sphingobacteriia</taxon>
        <taxon>Sphingobacteriales</taxon>
        <taxon>Sphingobacteriaceae</taxon>
        <taxon>Mucilaginibacter</taxon>
    </lineage>
</organism>
<proteinExistence type="predicted"/>
<feature type="transmembrane region" description="Helical" evidence="1">
    <location>
        <begin position="93"/>
        <end position="113"/>
    </location>
</feature>
<accession>A0A1Q6A2B8</accession>